<dbReference type="SUPFAM" id="SSF53649">
    <property type="entry name" value="Alkaline phosphatase-like"/>
    <property type="match status" value="1"/>
</dbReference>
<dbReference type="InterPro" id="IPR040423">
    <property type="entry name" value="PEA_transferase"/>
</dbReference>
<name>A0A9E2NTY8_9GAMM</name>
<gene>
    <name evidence="9" type="ORF">IAA31_05105</name>
</gene>
<evidence type="ECO:0000313" key="10">
    <source>
        <dbReference type="Proteomes" id="UP000824150"/>
    </source>
</evidence>
<feature type="domain" description="Sulfatase N-terminal" evidence="8">
    <location>
        <begin position="202"/>
        <end position="465"/>
    </location>
</feature>
<evidence type="ECO:0000313" key="9">
    <source>
        <dbReference type="EMBL" id="MBU3826849.1"/>
    </source>
</evidence>
<keyword evidence="2" id="KW-1003">Cell membrane</keyword>
<evidence type="ECO:0000256" key="6">
    <source>
        <dbReference type="ARBA" id="ARBA00023136"/>
    </source>
</evidence>
<evidence type="ECO:0000256" key="1">
    <source>
        <dbReference type="ARBA" id="ARBA00004651"/>
    </source>
</evidence>
<feature type="transmembrane region" description="Helical" evidence="7">
    <location>
        <begin position="139"/>
        <end position="158"/>
    </location>
</feature>
<dbReference type="InterPro" id="IPR017850">
    <property type="entry name" value="Alkaline_phosphatase_core_sf"/>
</dbReference>
<dbReference type="EMBL" id="JAHLFG010000055">
    <property type="protein sequence ID" value="MBU3826849.1"/>
    <property type="molecule type" value="Genomic_DNA"/>
</dbReference>
<evidence type="ECO:0000259" key="8">
    <source>
        <dbReference type="Pfam" id="PF00884"/>
    </source>
</evidence>
<feature type="transmembrane region" description="Helical" evidence="7">
    <location>
        <begin position="20"/>
        <end position="41"/>
    </location>
</feature>
<dbReference type="GO" id="GO:0009244">
    <property type="term" value="P:lipopolysaccharide core region biosynthetic process"/>
    <property type="evidence" value="ECO:0007669"/>
    <property type="project" value="TreeGrafter"/>
</dbReference>
<sequence>FGFISCALYKISGRGTPADGVRPLIVLLLGWWASTILYRLGWRLYARIINTIMAIAIFMVVLFFVYYQRIDSFITGDDMVAILQSNPEEQFDFLIFNILRLSAIGWSALAALVFIALSEILFFFNRLRFKDKPFKHPKVWFVLAILFQLGALGVISQLRPIKFYFIMQEQYTTQIKQFNELSQKVQATAKTPAIKEQQGELYVLIIGESLNRDLMGCYNGFLDNTPFLSALTQQPETICFTHAYASFVNTMPAVTNALSQGNISRGLTFPEGENLFAVLRSAGVKSAWISNQVRQSRFDTPIAAMADKTDYQYFSIEASEGSSKQQRPDAYLLPQIEKYLATADPTENHLLVIHLMGNHSPYDHRYPNDFREYNYEGQSVIGIADESFDARDELNEYLTSIRYNDEVLQKIYQMCAPRQDFAAMVYLSDHAEEVTPPGGRHNMGQFSYNMVRIPLIVHLSPRYTERYPDTWHTLQLNVEQPFTNDCLYDLMLGLMQVKSSEYAPELSLTTPDYAQNFASARLVQDKPLLADPQLQGELNLKQIKATDPQFVLIDGTSIFKSALAMNSGVEHLLLPVTSTDDMVILDLKPQQNVVDFIDAMPRAPRTVLLQFEKESPINVDAVFALVDKFLQTEFICLVDSTAGLDPSIKSYRNIRFALDLRSATPSAINDDFSYAVIPCAQASAVSANWSHRQKLIALDCDLNVNSANYLHELQGKAQGLKFVGGRFSTPFDCNTERN</sequence>
<dbReference type="GO" id="GO:0005886">
    <property type="term" value="C:plasma membrane"/>
    <property type="evidence" value="ECO:0007669"/>
    <property type="project" value="UniProtKB-SubCell"/>
</dbReference>
<feature type="transmembrane region" description="Helical" evidence="7">
    <location>
        <begin position="103"/>
        <end position="127"/>
    </location>
</feature>
<organism evidence="9 10">
    <name type="scientific">Candidatus Anaerobiospirillum merdipullorum</name>
    <dbReference type="NCBI Taxonomy" id="2838450"/>
    <lineage>
        <taxon>Bacteria</taxon>
        <taxon>Pseudomonadati</taxon>
        <taxon>Pseudomonadota</taxon>
        <taxon>Gammaproteobacteria</taxon>
        <taxon>Aeromonadales</taxon>
        <taxon>Succinivibrionaceae</taxon>
        <taxon>Anaerobiospirillum</taxon>
    </lineage>
</organism>
<feature type="transmembrane region" description="Helical" evidence="7">
    <location>
        <begin position="48"/>
        <end position="67"/>
    </location>
</feature>
<evidence type="ECO:0000256" key="7">
    <source>
        <dbReference type="SAM" id="Phobius"/>
    </source>
</evidence>
<evidence type="ECO:0000256" key="3">
    <source>
        <dbReference type="ARBA" id="ARBA00022679"/>
    </source>
</evidence>
<reference evidence="9" key="2">
    <citation type="submission" date="2021-04" db="EMBL/GenBank/DDBJ databases">
        <authorList>
            <person name="Gilroy R."/>
        </authorList>
    </citation>
    <scope>NUCLEOTIDE SEQUENCE</scope>
    <source>
        <strain evidence="9">687</strain>
    </source>
</reference>
<accession>A0A9E2NTY8</accession>
<evidence type="ECO:0000256" key="5">
    <source>
        <dbReference type="ARBA" id="ARBA00022989"/>
    </source>
</evidence>
<comment type="subcellular location">
    <subcellularLocation>
        <location evidence="1">Cell membrane</location>
        <topology evidence="1">Multi-pass membrane protein</topology>
    </subcellularLocation>
</comment>
<evidence type="ECO:0000256" key="4">
    <source>
        <dbReference type="ARBA" id="ARBA00022692"/>
    </source>
</evidence>
<comment type="caution">
    <text evidence="9">The sequence shown here is derived from an EMBL/GenBank/DDBJ whole genome shotgun (WGS) entry which is preliminary data.</text>
</comment>
<dbReference type="GO" id="GO:0016776">
    <property type="term" value="F:phosphotransferase activity, phosphate group as acceptor"/>
    <property type="evidence" value="ECO:0007669"/>
    <property type="project" value="TreeGrafter"/>
</dbReference>
<keyword evidence="5 7" id="KW-1133">Transmembrane helix</keyword>
<keyword evidence="4 7" id="KW-0812">Transmembrane</keyword>
<dbReference type="PANTHER" id="PTHR30443:SF0">
    <property type="entry name" value="PHOSPHOETHANOLAMINE TRANSFERASE EPTA"/>
    <property type="match status" value="1"/>
</dbReference>
<keyword evidence="3 9" id="KW-0808">Transferase</keyword>
<feature type="non-terminal residue" evidence="9">
    <location>
        <position position="1"/>
    </location>
</feature>
<dbReference type="CDD" id="cd16017">
    <property type="entry name" value="LptA"/>
    <property type="match status" value="1"/>
</dbReference>
<dbReference type="Proteomes" id="UP000824150">
    <property type="component" value="Unassembled WGS sequence"/>
</dbReference>
<keyword evidence="6 7" id="KW-0472">Membrane</keyword>
<reference evidence="9" key="1">
    <citation type="journal article" date="2021" name="PeerJ">
        <title>Extensive microbial diversity within the chicken gut microbiome revealed by metagenomics and culture.</title>
        <authorList>
            <person name="Gilroy R."/>
            <person name="Ravi A."/>
            <person name="Getino M."/>
            <person name="Pursley I."/>
            <person name="Horton D.L."/>
            <person name="Alikhan N.F."/>
            <person name="Baker D."/>
            <person name="Gharbi K."/>
            <person name="Hall N."/>
            <person name="Watson M."/>
            <person name="Adriaenssens E.M."/>
            <person name="Foster-Nyarko E."/>
            <person name="Jarju S."/>
            <person name="Secka A."/>
            <person name="Antonio M."/>
            <person name="Oren A."/>
            <person name="Chaudhuri R.R."/>
            <person name="La Ragione R."/>
            <person name="Hildebrand F."/>
            <person name="Pallen M.J."/>
        </authorList>
    </citation>
    <scope>NUCLEOTIDE SEQUENCE</scope>
    <source>
        <strain evidence="9">687</strain>
    </source>
</reference>
<dbReference type="Gene3D" id="3.40.720.10">
    <property type="entry name" value="Alkaline Phosphatase, subunit A"/>
    <property type="match status" value="1"/>
</dbReference>
<protein>
    <submittedName>
        <fullName evidence="9">Phosphoethanolamine transferase</fullName>
    </submittedName>
</protein>
<proteinExistence type="predicted"/>
<dbReference type="PANTHER" id="PTHR30443">
    <property type="entry name" value="INNER MEMBRANE PROTEIN"/>
    <property type="match status" value="1"/>
</dbReference>
<dbReference type="InterPro" id="IPR000917">
    <property type="entry name" value="Sulfatase_N"/>
</dbReference>
<evidence type="ECO:0000256" key="2">
    <source>
        <dbReference type="ARBA" id="ARBA00022475"/>
    </source>
</evidence>
<dbReference type="AlphaFoldDB" id="A0A9E2NTY8"/>
<dbReference type="InterPro" id="IPR058130">
    <property type="entry name" value="PEA_transf_C"/>
</dbReference>
<dbReference type="Pfam" id="PF00884">
    <property type="entry name" value="Sulfatase"/>
    <property type="match status" value="1"/>
</dbReference>